<proteinExistence type="predicted"/>
<protein>
    <submittedName>
        <fullName evidence="2">Uncharacterized protein</fullName>
    </submittedName>
</protein>
<feature type="compositionally biased region" description="Basic and acidic residues" evidence="1">
    <location>
        <begin position="212"/>
        <end position="221"/>
    </location>
</feature>
<evidence type="ECO:0000313" key="2">
    <source>
        <dbReference type="EMBL" id="KOX70230.1"/>
    </source>
</evidence>
<feature type="compositionally biased region" description="Polar residues" evidence="1">
    <location>
        <begin position="222"/>
        <end position="231"/>
    </location>
</feature>
<dbReference type="EMBL" id="KQ435872">
    <property type="protein sequence ID" value="KOX70230.1"/>
    <property type="molecule type" value="Genomic_DNA"/>
</dbReference>
<keyword evidence="3" id="KW-1185">Reference proteome</keyword>
<evidence type="ECO:0000313" key="3">
    <source>
        <dbReference type="Proteomes" id="UP000053105"/>
    </source>
</evidence>
<feature type="compositionally biased region" description="Low complexity" evidence="1">
    <location>
        <begin position="48"/>
        <end position="67"/>
    </location>
</feature>
<feature type="region of interest" description="Disordered" evidence="1">
    <location>
        <begin position="208"/>
        <end position="236"/>
    </location>
</feature>
<organism evidence="2 3">
    <name type="scientific">Melipona quadrifasciata</name>
    <dbReference type="NCBI Taxonomy" id="166423"/>
    <lineage>
        <taxon>Eukaryota</taxon>
        <taxon>Metazoa</taxon>
        <taxon>Ecdysozoa</taxon>
        <taxon>Arthropoda</taxon>
        <taxon>Hexapoda</taxon>
        <taxon>Insecta</taxon>
        <taxon>Pterygota</taxon>
        <taxon>Neoptera</taxon>
        <taxon>Endopterygota</taxon>
        <taxon>Hymenoptera</taxon>
        <taxon>Apocrita</taxon>
        <taxon>Aculeata</taxon>
        <taxon>Apoidea</taxon>
        <taxon>Anthophila</taxon>
        <taxon>Apidae</taxon>
        <taxon>Melipona</taxon>
    </lineage>
</organism>
<evidence type="ECO:0000256" key="1">
    <source>
        <dbReference type="SAM" id="MobiDB-lite"/>
    </source>
</evidence>
<dbReference type="Proteomes" id="UP000053105">
    <property type="component" value="Unassembled WGS sequence"/>
</dbReference>
<feature type="compositionally biased region" description="Basic and acidic residues" evidence="1">
    <location>
        <begin position="1"/>
        <end position="30"/>
    </location>
</feature>
<reference evidence="2 3" key="1">
    <citation type="submission" date="2015-07" db="EMBL/GenBank/DDBJ databases">
        <title>The genome of Melipona quadrifasciata.</title>
        <authorList>
            <person name="Pan H."/>
            <person name="Kapheim K."/>
        </authorList>
    </citation>
    <scope>NUCLEOTIDE SEQUENCE [LARGE SCALE GENOMIC DNA]</scope>
    <source>
        <strain evidence="2">0111107301</strain>
        <tissue evidence="2">Whole body</tissue>
    </source>
</reference>
<accession>A0A0M8ZSG6</accession>
<gene>
    <name evidence="2" type="ORF">WN51_05666</name>
</gene>
<sequence>MPSEYERLGDSHFVGEHESIRQEPRGEKSTENQQQAHYLDDENALENTSCSCSNSSSPKRKSSTTSDSSYVCSLTSVKTVASLDHSIVVHNLHVANNEANVIPRISSNFDASEAGHLEKLAGWFSLQLEHIVRYELDLERVLVLFFESVQGGLFYVKFYVRRVGIGYRILASLDCLTHFEDYENCDSGDYPTSEHATLDGVRMENGIPTLTTKERNDDTQTKDAATSGRTDQTLKEDATSRTKFQAIPYSLHYLYYIYKKITRNLV</sequence>
<feature type="region of interest" description="Disordered" evidence="1">
    <location>
        <begin position="1"/>
        <end position="67"/>
    </location>
</feature>
<name>A0A0M8ZSG6_9HYME</name>
<dbReference type="AlphaFoldDB" id="A0A0M8ZSG6"/>